<dbReference type="RefSeq" id="WP_247030770.1">
    <property type="nucleotide sequence ID" value="NZ_JALKCH010000015.1"/>
</dbReference>
<reference evidence="11 12" key="1">
    <citation type="submission" date="2022-04" db="EMBL/GenBank/DDBJ databases">
        <authorList>
            <person name="Grouzdev D.S."/>
            <person name="Pantiukh K.S."/>
            <person name="Krutkina M.S."/>
        </authorList>
    </citation>
    <scope>NUCLEOTIDE SEQUENCE [LARGE SCALE GENOMIC DNA]</scope>
    <source>
        <strain evidence="11 12">6x-1</strain>
    </source>
</reference>
<dbReference type="SUPFAM" id="SSF161098">
    <property type="entry name" value="MetI-like"/>
    <property type="match status" value="1"/>
</dbReference>
<evidence type="ECO:0000256" key="1">
    <source>
        <dbReference type="ARBA" id="ARBA00004429"/>
    </source>
</evidence>
<evidence type="ECO:0000259" key="10">
    <source>
        <dbReference type="PROSITE" id="PS50928"/>
    </source>
</evidence>
<gene>
    <name evidence="11" type="ORF">MWN34_18405</name>
</gene>
<feature type="domain" description="ABC transmembrane type-1" evidence="10">
    <location>
        <begin position="22"/>
        <end position="220"/>
    </location>
</feature>
<feature type="transmembrane region" description="Helical" evidence="9">
    <location>
        <begin position="197"/>
        <end position="219"/>
    </location>
</feature>
<comment type="subcellular location">
    <subcellularLocation>
        <location evidence="1">Cell inner membrane</location>
        <topology evidence="1">Multi-pass membrane protein</topology>
    </subcellularLocation>
    <subcellularLocation>
        <location evidence="9">Cell membrane</location>
        <topology evidence="9">Multi-pass membrane protein</topology>
    </subcellularLocation>
</comment>
<keyword evidence="5" id="KW-0997">Cell inner membrane</keyword>
<keyword evidence="8 9" id="KW-0472">Membrane</keyword>
<feature type="transmembrane region" description="Helical" evidence="9">
    <location>
        <begin position="56"/>
        <end position="81"/>
    </location>
</feature>
<dbReference type="InterPro" id="IPR035906">
    <property type="entry name" value="MetI-like_sf"/>
</dbReference>
<evidence type="ECO:0000256" key="9">
    <source>
        <dbReference type="RuleBase" id="RU363032"/>
    </source>
</evidence>
<feature type="transmembrane region" description="Helical" evidence="9">
    <location>
        <begin position="20"/>
        <end position="44"/>
    </location>
</feature>
<proteinExistence type="inferred from homology"/>
<dbReference type="PROSITE" id="PS50928">
    <property type="entry name" value="ABC_TM1"/>
    <property type="match status" value="1"/>
</dbReference>
<name>A0ABT0DG70_9HYPH</name>
<keyword evidence="7 9" id="KW-1133">Transmembrane helix</keyword>
<dbReference type="CDD" id="cd06261">
    <property type="entry name" value="TM_PBP2"/>
    <property type="match status" value="1"/>
</dbReference>
<dbReference type="PANTHER" id="PTHR30614">
    <property type="entry name" value="MEMBRANE COMPONENT OF AMINO ACID ABC TRANSPORTER"/>
    <property type="match status" value="1"/>
</dbReference>
<evidence type="ECO:0000313" key="12">
    <source>
        <dbReference type="Proteomes" id="UP001203284"/>
    </source>
</evidence>
<keyword evidence="4" id="KW-1003">Cell membrane</keyword>
<evidence type="ECO:0000256" key="3">
    <source>
        <dbReference type="ARBA" id="ARBA00022448"/>
    </source>
</evidence>
<accession>A0ABT0DG70</accession>
<dbReference type="InterPro" id="IPR000515">
    <property type="entry name" value="MetI-like"/>
</dbReference>
<dbReference type="InterPro" id="IPR010065">
    <property type="entry name" value="AA_ABC_transptr_permease_3TM"/>
</dbReference>
<feature type="transmembrane region" description="Helical" evidence="9">
    <location>
        <begin position="168"/>
        <end position="191"/>
    </location>
</feature>
<evidence type="ECO:0000256" key="4">
    <source>
        <dbReference type="ARBA" id="ARBA00022475"/>
    </source>
</evidence>
<evidence type="ECO:0000256" key="5">
    <source>
        <dbReference type="ARBA" id="ARBA00022519"/>
    </source>
</evidence>
<sequence length="262" mass="28994">MTGLPIDLTLARDSLPALLVGLRTTVFVVALSLLFGLALAFPICFARMSKLRFPALMAETFVVFFRGAPVLILLYLVYYGFGQIDALRNGPLWILFGSAWGCAIVALSLNHAAYMTEILRGSLLAVPRGIVEASEALGVSQRNIFLHVKMPLAIRYGLKAYQNEVVSFIKGTAVVSVVTITDLAAVANGIFEETYDPFTPILCAAALYWAFVNLVRIGFDLWGRWLDRHKMDRERAPVPVLQNVPTRGRLLRQIGRVRGRVL</sequence>
<dbReference type="Pfam" id="PF00528">
    <property type="entry name" value="BPD_transp_1"/>
    <property type="match status" value="1"/>
</dbReference>
<organism evidence="11 12">
    <name type="scientific">Ancylobacter crimeensis</name>
    <dbReference type="NCBI Taxonomy" id="2579147"/>
    <lineage>
        <taxon>Bacteria</taxon>
        <taxon>Pseudomonadati</taxon>
        <taxon>Pseudomonadota</taxon>
        <taxon>Alphaproteobacteria</taxon>
        <taxon>Hyphomicrobiales</taxon>
        <taxon>Xanthobacteraceae</taxon>
        <taxon>Ancylobacter</taxon>
    </lineage>
</organism>
<evidence type="ECO:0000256" key="7">
    <source>
        <dbReference type="ARBA" id="ARBA00022989"/>
    </source>
</evidence>
<dbReference type="NCBIfam" id="TIGR01726">
    <property type="entry name" value="HEQRo_perm_3TM"/>
    <property type="match status" value="1"/>
</dbReference>
<protein>
    <submittedName>
        <fullName evidence="11">ABC transporter permease subunit</fullName>
    </submittedName>
</protein>
<evidence type="ECO:0000256" key="6">
    <source>
        <dbReference type="ARBA" id="ARBA00022692"/>
    </source>
</evidence>
<keyword evidence="12" id="KW-1185">Reference proteome</keyword>
<comment type="similarity">
    <text evidence="2">Belongs to the binding-protein-dependent transport system permease family. HisMQ subfamily.</text>
</comment>
<evidence type="ECO:0000256" key="8">
    <source>
        <dbReference type="ARBA" id="ARBA00023136"/>
    </source>
</evidence>
<comment type="caution">
    <text evidence="11">The sequence shown here is derived from an EMBL/GenBank/DDBJ whole genome shotgun (WGS) entry which is preliminary data.</text>
</comment>
<evidence type="ECO:0000256" key="2">
    <source>
        <dbReference type="ARBA" id="ARBA00010072"/>
    </source>
</evidence>
<evidence type="ECO:0000313" key="11">
    <source>
        <dbReference type="EMBL" id="MCK0198874.1"/>
    </source>
</evidence>
<keyword evidence="6 9" id="KW-0812">Transmembrane</keyword>
<dbReference type="InterPro" id="IPR043429">
    <property type="entry name" value="ArtM/GltK/GlnP/TcyL/YhdX-like"/>
</dbReference>
<dbReference type="EMBL" id="JALKCH010000015">
    <property type="protein sequence ID" value="MCK0198874.1"/>
    <property type="molecule type" value="Genomic_DNA"/>
</dbReference>
<keyword evidence="3 9" id="KW-0813">Transport</keyword>
<dbReference type="Proteomes" id="UP001203284">
    <property type="component" value="Unassembled WGS sequence"/>
</dbReference>
<feature type="transmembrane region" description="Helical" evidence="9">
    <location>
        <begin position="93"/>
        <end position="114"/>
    </location>
</feature>
<dbReference type="PANTHER" id="PTHR30614:SF10">
    <property type="entry name" value="ARGININE ABC TRANSPORTER PERMEASE PROTEIN ARTM"/>
    <property type="match status" value="1"/>
</dbReference>
<dbReference type="Gene3D" id="1.10.3720.10">
    <property type="entry name" value="MetI-like"/>
    <property type="match status" value="1"/>
</dbReference>